<evidence type="ECO:0000256" key="3">
    <source>
        <dbReference type="ARBA" id="ARBA00024356"/>
    </source>
</evidence>
<dbReference type="InterPro" id="IPR007184">
    <property type="entry name" value="Mannoside_phosphorylase"/>
</dbReference>
<comment type="similarity">
    <text evidence="3">Belongs to the glycosyl hydrolase 130 family.</text>
</comment>
<evidence type="ECO:0000256" key="1">
    <source>
        <dbReference type="ARBA" id="ARBA00022676"/>
    </source>
</evidence>
<organism evidence="4 5">
    <name type="scientific">Aerophobetes bacterium</name>
    <dbReference type="NCBI Taxonomy" id="2030807"/>
    <lineage>
        <taxon>Bacteria</taxon>
        <taxon>Candidatus Aerophobota</taxon>
    </lineage>
</organism>
<feature type="non-terminal residue" evidence="4">
    <location>
        <position position="228"/>
    </location>
</feature>
<name>A0A497E3X4_UNCAE</name>
<dbReference type="EMBL" id="QMPZ01000048">
    <property type="protein sequence ID" value="RLE09388.1"/>
    <property type="molecule type" value="Genomic_DNA"/>
</dbReference>
<dbReference type="PANTHER" id="PTHR34106">
    <property type="entry name" value="GLYCOSIDASE"/>
    <property type="match status" value="1"/>
</dbReference>
<gene>
    <name evidence="4" type="ORF">DRJ00_04295</name>
</gene>
<dbReference type="GO" id="GO:0016757">
    <property type="term" value="F:glycosyltransferase activity"/>
    <property type="evidence" value="ECO:0007669"/>
    <property type="project" value="UniProtKB-KW"/>
</dbReference>
<dbReference type="PANTHER" id="PTHR34106:SF5">
    <property type="entry name" value="GLYCOSIDASE"/>
    <property type="match status" value="1"/>
</dbReference>
<reference evidence="4 5" key="1">
    <citation type="submission" date="2018-06" db="EMBL/GenBank/DDBJ databases">
        <title>Extensive metabolic versatility and redundancy in microbially diverse, dynamic hydrothermal sediments.</title>
        <authorList>
            <person name="Dombrowski N."/>
            <person name="Teske A."/>
            <person name="Baker B.J."/>
        </authorList>
    </citation>
    <scope>NUCLEOTIDE SEQUENCE [LARGE SCALE GENOMIC DNA]</scope>
    <source>
        <strain evidence="4">B47_G16</strain>
    </source>
</reference>
<dbReference type="SUPFAM" id="SSF75005">
    <property type="entry name" value="Arabinanase/levansucrase/invertase"/>
    <property type="match status" value="1"/>
</dbReference>
<proteinExistence type="inferred from homology"/>
<dbReference type="Gene3D" id="2.115.10.20">
    <property type="entry name" value="Glycosyl hydrolase domain, family 43"/>
    <property type="match status" value="1"/>
</dbReference>
<evidence type="ECO:0000313" key="4">
    <source>
        <dbReference type="EMBL" id="RLE09388.1"/>
    </source>
</evidence>
<sequence length="228" mass="26460">MSCQMQGNEMKLTRYKGNPILKAVKEHSWERKAVFNPAAIFLDGKVHLVYRAMSEDNVSSLGYARFSEDGYTLEERLEEPIYAPTEIFETRNRGRWGKYPNVGCEDPRLTLIKDRIYMCYTAANDVSDTGVALTSIKKEDFLNKRWRWEKPILISPPGIGDKNACVIPLKKGGYAFFHRIYPGIWIDIRPTLKFQKDEWILGKFWIKPRHGFWDSRKIGIAGPPLRIE</sequence>
<evidence type="ECO:0000256" key="2">
    <source>
        <dbReference type="ARBA" id="ARBA00022679"/>
    </source>
</evidence>
<keyword evidence="2" id="KW-0808">Transferase</keyword>
<comment type="caution">
    <text evidence="4">The sequence shown here is derived from an EMBL/GenBank/DDBJ whole genome shotgun (WGS) entry which is preliminary data.</text>
</comment>
<protein>
    <recommendedName>
        <fullName evidence="6">Glycosidase</fullName>
    </recommendedName>
</protein>
<dbReference type="Pfam" id="PF04041">
    <property type="entry name" value="Glyco_hydro_130"/>
    <property type="match status" value="1"/>
</dbReference>
<evidence type="ECO:0008006" key="6">
    <source>
        <dbReference type="Google" id="ProtNLM"/>
    </source>
</evidence>
<keyword evidence="1" id="KW-0328">Glycosyltransferase</keyword>
<evidence type="ECO:0000313" key="5">
    <source>
        <dbReference type="Proteomes" id="UP000279422"/>
    </source>
</evidence>
<dbReference type="Proteomes" id="UP000279422">
    <property type="component" value="Unassembled WGS sequence"/>
</dbReference>
<accession>A0A497E3X4</accession>
<dbReference type="AlphaFoldDB" id="A0A497E3X4"/>
<dbReference type="InterPro" id="IPR023296">
    <property type="entry name" value="Glyco_hydro_beta-prop_sf"/>
</dbReference>